<dbReference type="SUPFAM" id="SSF52096">
    <property type="entry name" value="ClpP/crotonase"/>
    <property type="match status" value="1"/>
</dbReference>
<dbReference type="PANTHER" id="PTHR11941:SF54">
    <property type="entry name" value="ENOYL-COA HYDRATASE, MITOCHONDRIAL"/>
    <property type="match status" value="1"/>
</dbReference>
<dbReference type="GO" id="GO:0004300">
    <property type="term" value="F:enoyl-CoA hydratase activity"/>
    <property type="evidence" value="ECO:0007669"/>
    <property type="project" value="UniProtKB-EC"/>
</dbReference>
<evidence type="ECO:0000256" key="5">
    <source>
        <dbReference type="ARBA" id="ARBA00023239"/>
    </source>
</evidence>
<evidence type="ECO:0000313" key="8">
    <source>
        <dbReference type="EMBL" id="VDN05137.1"/>
    </source>
</evidence>
<dbReference type="GO" id="GO:0006635">
    <property type="term" value="P:fatty acid beta-oxidation"/>
    <property type="evidence" value="ECO:0007669"/>
    <property type="project" value="TreeGrafter"/>
</dbReference>
<evidence type="ECO:0000313" key="10">
    <source>
        <dbReference type="WBParaSite" id="TCLT_0000767001-mRNA-1"/>
    </source>
</evidence>
<evidence type="ECO:0000256" key="4">
    <source>
        <dbReference type="ARBA" id="ARBA00023098"/>
    </source>
</evidence>
<dbReference type="PROSITE" id="PS00166">
    <property type="entry name" value="ENOYL_COA_HYDRATASE"/>
    <property type="match status" value="1"/>
</dbReference>
<dbReference type="Gene3D" id="1.10.12.10">
    <property type="entry name" value="Lyase 2-enoyl-coa Hydratase, Chain A, domain 2"/>
    <property type="match status" value="1"/>
</dbReference>
<keyword evidence="5" id="KW-0456">Lyase</keyword>
<dbReference type="Gene3D" id="3.90.226.10">
    <property type="entry name" value="2-enoyl-CoA Hydratase, Chain A, domain 1"/>
    <property type="match status" value="1"/>
</dbReference>
<dbReference type="EMBL" id="UYYF01004533">
    <property type="protein sequence ID" value="VDN05137.1"/>
    <property type="molecule type" value="Genomic_DNA"/>
</dbReference>
<evidence type="ECO:0000256" key="1">
    <source>
        <dbReference type="ARBA" id="ARBA00005254"/>
    </source>
</evidence>
<evidence type="ECO:0000256" key="6">
    <source>
        <dbReference type="ARBA" id="ARBA00073937"/>
    </source>
</evidence>
<evidence type="ECO:0000313" key="9">
    <source>
        <dbReference type="Proteomes" id="UP000276776"/>
    </source>
</evidence>
<dbReference type="OrthoDB" id="2018133at2759"/>
<sequence length="256" mass="27712">MIKTEKVGKNKNIGLITLNRPKTFNSLCAQLIQELSDALNSFDSDKSVGVIIITGSNRAFSVGADIKEIHSVQHNMISSENWLQNWTTISRIKKPIIAAVNGHALGGGCELAMMCDIIYAGENAMFGQPEVTIGTIPGAGGTQRWLRVAGKSVAMEICLTGNSIPAQEAKECGIVAKIFPVDAVVSEAIKTAEKISSHSSLIVSLVKDAINRSYETFLQEGLQYESRLFHASLSTVDDCKEGVVAFLKKRKPKWSS</sequence>
<gene>
    <name evidence="8" type="ORF">TCLT_LOCUS7659</name>
</gene>
<comment type="similarity">
    <text evidence="1 7">Belongs to the enoyl-CoA hydratase/isomerase family.</text>
</comment>
<dbReference type="Pfam" id="PF00378">
    <property type="entry name" value="ECH_1"/>
    <property type="match status" value="1"/>
</dbReference>
<reference evidence="8 9" key="2">
    <citation type="submission" date="2018-11" db="EMBL/GenBank/DDBJ databases">
        <authorList>
            <consortium name="Pathogen Informatics"/>
        </authorList>
    </citation>
    <scope>NUCLEOTIDE SEQUENCE [LARGE SCALE GENOMIC DNA]</scope>
</reference>
<dbReference type="FunFam" id="1.10.12.10:FF:000001">
    <property type="entry name" value="Probable enoyl-CoA hydratase, mitochondrial"/>
    <property type="match status" value="1"/>
</dbReference>
<dbReference type="EC" id="4.2.1.17" evidence="2"/>
<keyword evidence="4" id="KW-0443">Lipid metabolism</keyword>
<protein>
    <recommendedName>
        <fullName evidence="6">Probable enoyl-CoA hydratase, mitochondrial</fullName>
        <ecNumber evidence="2">4.2.1.17</ecNumber>
    </recommendedName>
</protein>
<name>A0A0N5D3Z3_THECL</name>
<dbReference type="OMA" id="FCDARED"/>
<dbReference type="STRING" id="103827.A0A0N5D3Z3"/>
<dbReference type="PANTHER" id="PTHR11941">
    <property type="entry name" value="ENOYL-COA HYDRATASE-RELATED"/>
    <property type="match status" value="1"/>
</dbReference>
<proteinExistence type="inferred from homology"/>
<dbReference type="FunFam" id="3.90.226.10:FF:000019">
    <property type="entry name" value="Enoyl-CoA hydratase, mitochondrial"/>
    <property type="match status" value="1"/>
</dbReference>
<evidence type="ECO:0000256" key="7">
    <source>
        <dbReference type="RuleBase" id="RU003707"/>
    </source>
</evidence>
<dbReference type="WBParaSite" id="TCLT_0000767001-mRNA-1">
    <property type="protein sequence ID" value="TCLT_0000767001-mRNA-1"/>
    <property type="gene ID" value="TCLT_0000767001"/>
</dbReference>
<keyword evidence="3" id="KW-0276">Fatty acid metabolism</keyword>
<dbReference type="CDD" id="cd06558">
    <property type="entry name" value="crotonase-like"/>
    <property type="match status" value="1"/>
</dbReference>
<dbReference type="InterPro" id="IPR001753">
    <property type="entry name" value="Enoyl-CoA_hydra/iso"/>
</dbReference>
<organism evidence="10">
    <name type="scientific">Thelazia callipaeda</name>
    <name type="common">Oriental eyeworm</name>
    <name type="synonym">Parasitic nematode</name>
    <dbReference type="NCBI Taxonomy" id="103827"/>
    <lineage>
        <taxon>Eukaryota</taxon>
        <taxon>Metazoa</taxon>
        <taxon>Ecdysozoa</taxon>
        <taxon>Nematoda</taxon>
        <taxon>Chromadorea</taxon>
        <taxon>Rhabditida</taxon>
        <taxon>Spirurina</taxon>
        <taxon>Spiruromorpha</taxon>
        <taxon>Thelazioidea</taxon>
        <taxon>Thelaziidae</taxon>
        <taxon>Thelazia</taxon>
    </lineage>
</organism>
<evidence type="ECO:0000256" key="3">
    <source>
        <dbReference type="ARBA" id="ARBA00022832"/>
    </source>
</evidence>
<accession>A0A0N5D3Z3</accession>
<keyword evidence="9" id="KW-1185">Reference proteome</keyword>
<dbReference type="Proteomes" id="UP000276776">
    <property type="component" value="Unassembled WGS sequence"/>
</dbReference>
<dbReference type="GO" id="GO:0005739">
    <property type="term" value="C:mitochondrion"/>
    <property type="evidence" value="ECO:0007669"/>
    <property type="project" value="TreeGrafter"/>
</dbReference>
<dbReference type="InterPro" id="IPR029045">
    <property type="entry name" value="ClpP/crotonase-like_dom_sf"/>
</dbReference>
<evidence type="ECO:0000256" key="2">
    <source>
        <dbReference type="ARBA" id="ARBA00012076"/>
    </source>
</evidence>
<reference evidence="10" key="1">
    <citation type="submission" date="2017-02" db="UniProtKB">
        <authorList>
            <consortium name="WormBaseParasite"/>
        </authorList>
    </citation>
    <scope>IDENTIFICATION</scope>
</reference>
<dbReference type="InterPro" id="IPR018376">
    <property type="entry name" value="Enoyl-CoA_hyd/isom_CS"/>
</dbReference>
<dbReference type="AlphaFoldDB" id="A0A0N5D3Z3"/>
<dbReference type="InterPro" id="IPR014748">
    <property type="entry name" value="Enoyl-CoA_hydra_C"/>
</dbReference>